<proteinExistence type="inferred from homology"/>
<dbReference type="RefSeq" id="XP_053581977.1">
    <property type="nucleotide sequence ID" value="XM_053733064.1"/>
</dbReference>
<dbReference type="PANTHER" id="PTHR11461">
    <property type="entry name" value="SERINE PROTEASE INHIBITOR, SERPIN"/>
    <property type="match status" value="1"/>
</dbReference>
<gene>
    <name evidence="4" type="ORF">GCK72_019510</name>
</gene>
<accession>A0A6A5GE55</accession>
<comment type="similarity">
    <text evidence="1 2">Belongs to the serpin family.</text>
</comment>
<dbReference type="GO" id="GO:0005615">
    <property type="term" value="C:extracellular space"/>
    <property type="evidence" value="ECO:0007669"/>
    <property type="project" value="InterPro"/>
</dbReference>
<protein>
    <recommendedName>
        <fullName evidence="3">Serpin domain-containing protein</fullName>
    </recommendedName>
</protein>
<dbReference type="InterPro" id="IPR023795">
    <property type="entry name" value="Serpin_CS"/>
</dbReference>
<evidence type="ECO:0000256" key="1">
    <source>
        <dbReference type="ARBA" id="ARBA00009500"/>
    </source>
</evidence>
<sequence length="371" mass="41277">MTQQDIKEQLLLSETKFGLDFLKTLTANQSESLVFSPLSVSLALALVHSGARNQSSAQIEKALLGGTDSEQFINYYSSLSERLKSNTNGTEISIANRVYLKHTAQINNDYLSHVAENYDAGAESLDFQNPDSAEKINEFIRVSTQGKLDNLVSSDSISDAIALLVNAVYFKGKWDEEFTLDFTSNEEFTTKMDGVKKIPFLKEIMTDRGYSSDDIFQVLTLNYVDSSFKFVVFLPKESNGLNSALEKLDSERFQKLLQQSKRTYMNTEIPKFTIEKELALKNTLQSLGITDIFTDQADLSGIAEGIKISDGTHKSLIEVNEEGTTAAAVTVVKAVPMCLRMDDPVEFKANHPFLFALVRDGHPLFLGVFHG</sequence>
<dbReference type="PANTHER" id="PTHR11461:SF211">
    <property type="entry name" value="GH10112P-RELATED"/>
    <property type="match status" value="1"/>
</dbReference>
<dbReference type="EMBL" id="WUAV01000005">
    <property type="protein sequence ID" value="KAF1752955.1"/>
    <property type="molecule type" value="Genomic_DNA"/>
</dbReference>
<dbReference type="InterPro" id="IPR036186">
    <property type="entry name" value="Serpin_sf"/>
</dbReference>
<dbReference type="Gene3D" id="3.30.497.10">
    <property type="entry name" value="Antithrombin, subunit I, domain 2"/>
    <property type="match status" value="1"/>
</dbReference>
<dbReference type="Pfam" id="PF00079">
    <property type="entry name" value="Serpin"/>
    <property type="match status" value="1"/>
</dbReference>
<dbReference type="SUPFAM" id="SSF56574">
    <property type="entry name" value="Serpins"/>
    <property type="match status" value="1"/>
</dbReference>
<dbReference type="Gene3D" id="2.30.39.10">
    <property type="entry name" value="Alpha-1-antitrypsin, domain 1"/>
    <property type="match status" value="1"/>
</dbReference>
<evidence type="ECO:0000259" key="3">
    <source>
        <dbReference type="SMART" id="SM00093"/>
    </source>
</evidence>
<feature type="domain" description="Serpin" evidence="3">
    <location>
        <begin position="19"/>
        <end position="371"/>
    </location>
</feature>
<name>A0A6A5GE55_CAERE</name>
<evidence type="ECO:0000313" key="4">
    <source>
        <dbReference type="EMBL" id="KAF1752955.1"/>
    </source>
</evidence>
<organism evidence="4 5">
    <name type="scientific">Caenorhabditis remanei</name>
    <name type="common">Caenorhabditis vulgaris</name>
    <dbReference type="NCBI Taxonomy" id="31234"/>
    <lineage>
        <taxon>Eukaryota</taxon>
        <taxon>Metazoa</taxon>
        <taxon>Ecdysozoa</taxon>
        <taxon>Nematoda</taxon>
        <taxon>Chromadorea</taxon>
        <taxon>Rhabditida</taxon>
        <taxon>Rhabditina</taxon>
        <taxon>Rhabditomorpha</taxon>
        <taxon>Rhabditoidea</taxon>
        <taxon>Rhabditidae</taxon>
        <taxon>Peloderinae</taxon>
        <taxon>Caenorhabditis</taxon>
    </lineage>
</organism>
<dbReference type="SMART" id="SM00093">
    <property type="entry name" value="SERPIN"/>
    <property type="match status" value="1"/>
</dbReference>
<evidence type="ECO:0000256" key="2">
    <source>
        <dbReference type="RuleBase" id="RU000411"/>
    </source>
</evidence>
<dbReference type="InterPro" id="IPR000215">
    <property type="entry name" value="Serpin_fam"/>
</dbReference>
<dbReference type="InterPro" id="IPR042178">
    <property type="entry name" value="Serpin_sf_1"/>
</dbReference>
<comment type="caution">
    <text evidence="4">The sequence shown here is derived from an EMBL/GenBank/DDBJ whole genome shotgun (WGS) entry which is preliminary data.</text>
</comment>
<dbReference type="AlphaFoldDB" id="A0A6A5GE55"/>
<dbReference type="Proteomes" id="UP000483820">
    <property type="component" value="Chromosome V"/>
</dbReference>
<evidence type="ECO:0000313" key="5">
    <source>
        <dbReference type="Proteomes" id="UP000483820"/>
    </source>
</evidence>
<dbReference type="GeneID" id="9839204"/>
<reference evidence="4 5" key="1">
    <citation type="submission" date="2019-12" db="EMBL/GenBank/DDBJ databases">
        <title>Chromosome-level assembly of the Caenorhabditis remanei genome.</title>
        <authorList>
            <person name="Teterina A.A."/>
            <person name="Willis J.H."/>
            <person name="Phillips P.C."/>
        </authorList>
    </citation>
    <scope>NUCLEOTIDE SEQUENCE [LARGE SCALE GENOMIC DNA]</scope>
    <source>
        <strain evidence="4 5">PX506</strain>
        <tissue evidence="4">Whole organism</tissue>
    </source>
</reference>
<dbReference type="CTD" id="9839204"/>
<dbReference type="KEGG" id="crq:GCK72_019510"/>
<dbReference type="PROSITE" id="PS00284">
    <property type="entry name" value="SERPIN"/>
    <property type="match status" value="1"/>
</dbReference>
<dbReference type="InterPro" id="IPR042185">
    <property type="entry name" value="Serpin_sf_2"/>
</dbReference>
<dbReference type="GO" id="GO:0004867">
    <property type="term" value="F:serine-type endopeptidase inhibitor activity"/>
    <property type="evidence" value="ECO:0007669"/>
    <property type="project" value="InterPro"/>
</dbReference>
<dbReference type="InterPro" id="IPR023796">
    <property type="entry name" value="Serpin_dom"/>
</dbReference>